<sequence>MKTPIRGLLATALLCAPLFAAAAPAQLTPEQTFDLYARALLEDDAAATRSLNDALKPAFDGQDSVTPVPGMMAQALAEPWQTVLAVAGVKGNPAAAETMYAKALKASQCRATRSTVEDNEYVDDQKIAKVDFSCQLADLTSVHPLFTASLTSDVQATRTRFTEAYTKALQSGPRKAVTGTLTLYTAKDKSYWYSSNFDDLVGPVLGALAPFEEWIQDVEAAKAPKVTGVPACDLLLQQHRGCVAKIAPDQISGVDAMAEELKAKTQVMSAEEMTQECKALRPMAEMIARAGTAALPDAQVFDLFAQVIVHGDAPAQRALAQYMQGDKGVAIAAALAGVSHLDDAPEMADWPQAAAALRARQASVRCTTDSVQYPHGPDGDSALVDYRCTLPDLMALLPVYRQHPVPFNGPHPPQMAPTLAAAYTQLLADAPDRERNVTLAFERDHGGRWRADPSPLMGTLADAFLPFFEWNEHPPGEDR</sequence>
<dbReference type="AlphaFoldDB" id="A0AA38Y1I3"/>
<comment type="caution">
    <text evidence="2">The sequence shown here is derived from an EMBL/GenBank/DDBJ whole genome shotgun (WGS) entry which is preliminary data.</text>
</comment>
<feature type="chain" id="PRO_5041322870" evidence="1">
    <location>
        <begin position="23"/>
        <end position="479"/>
    </location>
</feature>
<gene>
    <name evidence="2" type="ORF">H2204_007762</name>
</gene>
<evidence type="ECO:0000313" key="2">
    <source>
        <dbReference type="EMBL" id="KAJ9632675.1"/>
    </source>
</evidence>
<proteinExistence type="predicted"/>
<reference evidence="2" key="1">
    <citation type="submission" date="2022-10" db="EMBL/GenBank/DDBJ databases">
        <title>Culturing micro-colonial fungi from biological soil crusts in the Mojave desert and describing Neophaeococcomyces mojavensis, and introducing the new genera and species Taxawa tesnikishii.</title>
        <authorList>
            <person name="Kurbessoian T."/>
            <person name="Stajich J.E."/>
        </authorList>
    </citation>
    <scope>NUCLEOTIDE SEQUENCE</scope>
    <source>
        <strain evidence="2">TK_35</strain>
    </source>
</reference>
<protein>
    <submittedName>
        <fullName evidence="2">Uncharacterized protein</fullName>
    </submittedName>
</protein>
<keyword evidence="1" id="KW-0732">Signal</keyword>
<feature type="signal peptide" evidence="1">
    <location>
        <begin position="1"/>
        <end position="22"/>
    </location>
</feature>
<dbReference type="EMBL" id="JAPDRN010000054">
    <property type="protein sequence ID" value="KAJ9632675.1"/>
    <property type="molecule type" value="Genomic_DNA"/>
</dbReference>
<name>A0AA38Y1I3_9EURO</name>
<evidence type="ECO:0000256" key="1">
    <source>
        <dbReference type="SAM" id="SignalP"/>
    </source>
</evidence>
<organism evidence="2">
    <name type="scientific">Knufia peltigerae</name>
    <dbReference type="NCBI Taxonomy" id="1002370"/>
    <lineage>
        <taxon>Eukaryota</taxon>
        <taxon>Fungi</taxon>
        <taxon>Dikarya</taxon>
        <taxon>Ascomycota</taxon>
        <taxon>Pezizomycotina</taxon>
        <taxon>Eurotiomycetes</taxon>
        <taxon>Chaetothyriomycetidae</taxon>
        <taxon>Chaetothyriales</taxon>
        <taxon>Trichomeriaceae</taxon>
        <taxon>Knufia</taxon>
    </lineage>
</organism>
<accession>A0AA38Y1I3</accession>